<dbReference type="OrthoDB" id="6476563at2759"/>
<dbReference type="AlphaFoldDB" id="A0A9J6DAZ9"/>
<keyword evidence="13" id="KW-1185">Reference proteome</keyword>
<feature type="domain" description="Peptidase M13 N-terminal" evidence="11">
    <location>
        <begin position="141"/>
        <end position="525"/>
    </location>
</feature>
<dbReference type="PROSITE" id="PS51885">
    <property type="entry name" value="NEPRILYSIN"/>
    <property type="match status" value="1"/>
</dbReference>
<dbReference type="Pfam" id="PF01431">
    <property type="entry name" value="Peptidase_M13"/>
    <property type="match status" value="1"/>
</dbReference>
<evidence type="ECO:0000259" key="11">
    <source>
        <dbReference type="Pfam" id="PF05649"/>
    </source>
</evidence>
<dbReference type="GO" id="GO:0005886">
    <property type="term" value="C:plasma membrane"/>
    <property type="evidence" value="ECO:0007669"/>
    <property type="project" value="TreeGrafter"/>
</dbReference>
<evidence type="ECO:0000256" key="3">
    <source>
        <dbReference type="ARBA" id="ARBA00022670"/>
    </source>
</evidence>
<feature type="domain" description="Peptidase M13 C-terminal" evidence="10">
    <location>
        <begin position="637"/>
        <end position="799"/>
    </location>
</feature>
<evidence type="ECO:0000256" key="5">
    <source>
        <dbReference type="ARBA" id="ARBA00022801"/>
    </source>
</evidence>
<dbReference type="Gene3D" id="1.10.1380.10">
    <property type="entry name" value="Neutral endopeptidase , domain2"/>
    <property type="match status" value="1"/>
</dbReference>
<dbReference type="InterPro" id="IPR024079">
    <property type="entry name" value="MetalloPept_cat_dom_sf"/>
</dbReference>
<dbReference type="EMBL" id="JABSTU010000010">
    <property type="protein sequence ID" value="KAH8019287.1"/>
    <property type="molecule type" value="Genomic_DNA"/>
</dbReference>
<dbReference type="GO" id="GO:0016485">
    <property type="term" value="P:protein processing"/>
    <property type="evidence" value="ECO:0007669"/>
    <property type="project" value="TreeGrafter"/>
</dbReference>
<evidence type="ECO:0008006" key="14">
    <source>
        <dbReference type="Google" id="ProtNLM"/>
    </source>
</evidence>
<keyword evidence="9" id="KW-0812">Transmembrane</keyword>
<evidence type="ECO:0000256" key="2">
    <source>
        <dbReference type="ARBA" id="ARBA00007357"/>
    </source>
</evidence>
<dbReference type="PANTHER" id="PTHR11733">
    <property type="entry name" value="ZINC METALLOPROTEASE FAMILY M13 NEPRILYSIN-RELATED"/>
    <property type="match status" value="1"/>
</dbReference>
<evidence type="ECO:0000256" key="9">
    <source>
        <dbReference type="SAM" id="Phobius"/>
    </source>
</evidence>
<evidence type="ECO:0000313" key="13">
    <source>
        <dbReference type="Proteomes" id="UP000821866"/>
    </source>
</evidence>
<dbReference type="OMA" id="QYYIEIR"/>
<evidence type="ECO:0000256" key="8">
    <source>
        <dbReference type="SAM" id="MobiDB-lite"/>
    </source>
</evidence>
<keyword evidence="5" id="KW-0378">Hydrolase</keyword>
<evidence type="ECO:0000259" key="10">
    <source>
        <dbReference type="Pfam" id="PF01431"/>
    </source>
</evidence>
<comment type="caution">
    <text evidence="12">The sequence shown here is derived from an EMBL/GenBank/DDBJ whole genome shotgun (WGS) entry which is preliminary data.</text>
</comment>
<dbReference type="Pfam" id="PF05649">
    <property type="entry name" value="Peptidase_M13_N"/>
    <property type="match status" value="1"/>
</dbReference>
<gene>
    <name evidence="12" type="ORF">HPB51_018682</name>
</gene>
<dbReference type="InterPro" id="IPR018497">
    <property type="entry name" value="Peptidase_M13_C"/>
</dbReference>
<reference evidence="12" key="1">
    <citation type="journal article" date="2020" name="Cell">
        <title>Large-Scale Comparative Analyses of Tick Genomes Elucidate Their Genetic Diversity and Vector Capacities.</title>
        <authorList>
            <consortium name="Tick Genome and Microbiome Consortium (TIGMIC)"/>
            <person name="Jia N."/>
            <person name="Wang J."/>
            <person name="Shi W."/>
            <person name="Du L."/>
            <person name="Sun Y."/>
            <person name="Zhan W."/>
            <person name="Jiang J.F."/>
            <person name="Wang Q."/>
            <person name="Zhang B."/>
            <person name="Ji P."/>
            <person name="Bell-Sakyi L."/>
            <person name="Cui X.M."/>
            <person name="Yuan T.T."/>
            <person name="Jiang B.G."/>
            <person name="Yang W.F."/>
            <person name="Lam T.T."/>
            <person name="Chang Q.C."/>
            <person name="Ding S.J."/>
            <person name="Wang X.J."/>
            <person name="Zhu J.G."/>
            <person name="Ruan X.D."/>
            <person name="Zhao L."/>
            <person name="Wei J.T."/>
            <person name="Ye R.Z."/>
            <person name="Que T.C."/>
            <person name="Du C.H."/>
            <person name="Zhou Y.H."/>
            <person name="Cheng J.X."/>
            <person name="Dai P.F."/>
            <person name="Guo W.B."/>
            <person name="Han X.H."/>
            <person name="Huang E.J."/>
            <person name="Li L.F."/>
            <person name="Wei W."/>
            <person name="Gao Y.C."/>
            <person name="Liu J.Z."/>
            <person name="Shao H.Z."/>
            <person name="Wang X."/>
            <person name="Wang C.C."/>
            <person name="Yang T.C."/>
            <person name="Huo Q.B."/>
            <person name="Li W."/>
            <person name="Chen H.Y."/>
            <person name="Chen S.E."/>
            <person name="Zhou L.G."/>
            <person name="Ni X.B."/>
            <person name="Tian J.H."/>
            <person name="Sheng Y."/>
            <person name="Liu T."/>
            <person name="Pan Y.S."/>
            <person name="Xia L.Y."/>
            <person name="Li J."/>
            <person name="Zhao F."/>
            <person name="Cao W.C."/>
        </authorList>
    </citation>
    <scope>NUCLEOTIDE SEQUENCE</scope>
    <source>
        <strain evidence="12">Rmic-2018</strain>
    </source>
</reference>
<reference evidence="12" key="2">
    <citation type="submission" date="2021-09" db="EMBL/GenBank/DDBJ databases">
        <authorList>
            <person name="Jia N."/>
            <person name="Wang J."/>
            <person name="Shi W."/>
            <person name="Du L."/>
            <person name="Sun Y."/>
            <person name="Zhan W."/>
            <person name="Jiang J."/>
            <person name="Wang Q."/>
            <person name="Zhang B."/>
            <person name="Ji P."/>
            <person name="Sakyi L.B."/>
            <person name="Cui X."/>
            <person name="Yuan T."/>
            <person name="Jiang B."/>
            <person name="Yang W."/>
            <person name="Lam T.T.-Y."/>
            <person name="Chang Q."/>
            <person name="Ding S."/>
            <person name="Wang X."/>
            <person name="Zhu J."/>
            <person name="Ruan X."/>
            <person name="Zhao L."/>
            <person name="Wei J."/>
            <person name="Que T."/>
            <person name="Du C."/>
            <person name="Cheng J."/>
            <person name="Dai P."/>
            <person name="Han X."/>
            <person name="Huang E."/>
            <person name="Gao Y."/>
            <person name="Liu J."/>
            <person name="Shao H."/>
            <person name="Ye R."/>
            <person name="Li L."/>
            <person name="Wei W."/>
            <person name="Wang X."/>
            <person name="Wang C."/>
            <person name="Huo Q."/>
            <person name="Li W."/>
            <person name="Guo W."/>
            <person name="Chen H."/>
            <person name="Chen S."/>
            <person name="Zhou L."/>
            <person name="Zhou L."/>
            <person name="Ni X."/>
            <person name="Tian J."/>
            <person name="Zhou Y."/>
            <person name="Sheng Y."/>
            <person name="Liu T."/>
            <person name="Pan Y."/>
            <person name="Xia L."/>
            <person name="Li J."/>
            <person name="Zhao F."/>
            <person name="Cao W."/>
        </authorList>
    </citation>
    <scope>NUCLEOTIDE SEQUENCE</scope>
    <source>
        <strain evidence="12">Rmic-2018</strain>
        <tissue evidence="12">Larvae</tissue>
    </source>
</reference>
<comment type="cofactor">
    <cofactor evidence="1">
        <name>Zn(2+)</name>
        <dbReference type="ChEBI" id="CHEBI:29105"/>
    </cofactor>
</comment>
<evidence type="ECO:0000256" key="4">
    <source>
        <dbReference type="ARBA" id="ARBA00022723"/>
    </source>
</evidence>
<sequence>MEPSPSALYQESGERSSSSEAKYRVVRTQSPPHIVQTTHTRLPYVVVCTVGVIMVLVGVALSTYKLQNGPTFLELFNRSISLLVYNNSTTAQHGSEANAQAARHLLKHEVKLGGSDAKCKTDACIWMERYLRGKLNTSVSPCVDFYAYVCSSKWYAKDLDIRDRPYEERSTGLLMLEVEKFFRSYLKQNEERYHKYPGVFLHQAISLLPKCQSEEKEDKDFTSLRSFLEEYNLGSWPYRRAPRGVNIVTISAFVDRDMGVFPFARVYVKKPFEDDRGYTVHLDKPSSTLERHQLAFLSESVENYTDKVALALSLFEKRRDVSEQADAVVALEKKLASAMPLSKFTEFQDRIKRIGQLDRRGKWDWKEYLNIVFQDIEVFDSEKHVCIMHQDYLLKMASIVNETETVTLLNYIGYRLVVHISPLLAKPAGHLLRLSHENYREFVPDRLQACMHLLERVYKQGMRFFARMTFSKDNSTLLLKHFDYSMSNIEIQLKSTMADRLLSTSSWLDRSAIGIGVDKLENMRLAFLGSTEDINTVARYYNFNAQPLDPTHLLESFREVQAGTMNIYWESKPPKDDLDARYDHSALIPGYEYFFGRNVLFIPHGNIAFANGISKNIDPILYPLLLPNVLRGMFSAVDRRGATVDHNLAVSTWWNTDELSKFSQMELCFQDQYYIEIRELVGDTFDARIRLDENIADNAILAPLHDLYLKTMVSQSITIDKQKLTLDIGDIDMHKLFFITYALGLCDNPSKQSSMRKVKYERIPGRLRINIPLMNFAKFATTFNCPVNSPMNPARKCTVW</sequence>
<dbReference type="VEuPathDB" id="VectorBase:LOC119176740"/>
<dbReference type="GO" id="GO:0046872">
    <property type="term" value="F:metal ion binding"/>
    <property type="evidence" value="ECO:0007669"/>
    <property type="project" value="UniProtKB-KW"/>
</dbReference>
<dbReference type="InterPro" id="IPR000718">
    <property type="entry name" value="Peptidase_M13"/>
</dbReference>
<dbReference type="Gene3D" id="3.40.390.10">
    <property type="entry name" value="Collagenase (Catalytic Domain)"/>
    <property type="match status" value="1"/>
</dbReference>
<keyword evidence="7" id="KW-0482">Metalloprotease</keyword>
<comment type="similarity">
    <text evidence="2">Belongs to the peptidase M13 family.</text>
</comment>
<accession>A0A9J6DAZ9</accession>
<evidence type="ECO:0000256" key="6">
    <source>
        <dbReference type="ARBA" id="ARBA00022833"/>
    </source>
</evidence>
<feature type="transmembrane region" description="Helical" evidence="9">
    <location>
        <begin position="42"/>
        <end position="64"/>
    </location>
</feature>
<keyword evidence="3" id="KW-0645">Protease</keyword>
<proteinExistence type="inferred from homology"/>
<evidence type="ECO:0000256" key="1">
    <source>
        <dbReference type="ARBA" id="ARBA00001947"/>
    </source>
</evidence>
<organism evidence="12 13">
    <name type="scientific">Rhipicephalus microplus</name>
    <name type="common">Cattle tick</name>
    <name type="synonym">Boophilus microplus</name>
    <dbReference type="NCBI Taxonomy" id="6941"/>
    <lineage>
        <taxon>Eukaryota</taxon>
        <taxon>Metazoa</taxon>
        <taxon>Ecdysozoa</taxon>
        <taxon>Arthropoda</taxon>
        <taxon>Chelicerata</taxon>
        <taxon>Arachnida</taxon>
        <taxon>Acari</taxon>
        <taxon>Parasitiformes</taxon>
        <taxon>Ixodida</taxon>
        <taxon>Ixodoidea</taxon>
        <taxon>Ixodidae</taxon>
        <taxon>Rhipicephalinae</taxon>
        <taxon>Rhipicephalus</taxon>
        <taxon>Boophilus</taxon>
    </lineage>
</organism>
<dbReference type="SUPFAM" id="SSF55486">
    <property type="entry name" value="Metalloproteases ('zincins'), catalytic domain"/>
    <property type="match status" value="1"/>
</dbReference>
<feature type="region of interest" description="Disordered" evidence="8">
    <location>
        <begin position="1"/>
        <end position="23"/>
    </location>
</feature>
<dbReference type="InterPro" id="IPR042089">
    <property type="entry name" value="Peptidase_M13_dom_2"/>
</dbReference>
<protein>
    <recommendedName>
        <fullName evidence="14">M13 family peptidase</fullName>
    </recommendedName>
</protein>
<keyword evidence="9" id="KW-0472">Membrane</keyword>
<keyword evidence="6" id="KW-0862">Zinc</keyword>
<name>A0A9J6DAZ9_RHIMP</name>
<dbReference type="PANTHER" id="PTHR11733:SF241">
    <property type="entry name" value="GH26575P-RELATED"/>
    <property type="match status" value="1"/>
</dbReference>
<evidence type="ECO:0000313" key="12">
    <source>
        <dbReference type="EMBL" id="KAH8019287.1"/>
    </source>
</evidence>
<dbReference type="GO" id="GO:0004222">
    <property type="term" value="F:metalloendopeptidase activity"/>
    <property type="evidence" value="ECO:0007669"/>
    <property type="project" value="InterPro"/>
</dbReference>
<evidence type="ECO:0000256" key="7">
    <source>
        <dbReference type="ARBA" id="ARBA00023049"/>
    </source>
</evidence>
<dbReference type="InterPro" id="IPR008753">
    <property type="entry name" value="Peptidase_M13_N"/>
</dbReference>
<keyword evidence="9" id="KW-1133">Transmembrane helix</keyword>
<keyword evidence="4" id="KW-0479">Metal-binding</keyword>
<dbReference type="Proteomes" id="UP000821866">
    <property type="component" value="Chromosome 8"/>
</dbReference>